<dbReference type="Pfam" id="PF00478">
    <property type="entry name" value="IMPDH"/>
    <property type="match status" value="1"/>
</dbReference>
<evidence type="ECO:0000256" key="19">
    <source>
        <dbReference type="RuleBase" id="RU003928"/>
    </source>
</evidence>
<feature type="binding site" evidence="13">
    <location>
        <begin position="336"/>
        <end position="338"/>
    </location>
    <ligand>
        <name>IMP</name>
        <dbReference type="ChEBI" id="CHEBI:58053"/>
    </ligand>
</feature>
<dbReference type="GO" id="GO:0046872">
    <property type="term" value="F:metal ion binding"/>
    <property type="evidence" value="ECO:0007669"/>
    <property type="project" value="UniProtKB-UniRule"/>
</dbReference>
<keyword evidence="10 13" id="KW-0520">NAD</keyword>
<evidence type="ECO:0000256" key="9">
    <source>
        <dbReference type="ARBA" id="ARBA00023002"/>
    </source>
</evidence>
<dbReference type="PANTHER" id="PTHR11911">
    <property type="entry name" value="INOSINE-5-MONOPHOSPHATE DEHYDROGENASE RELATED"/>
    <property type="match status" value="1"/>
</dbReference>
<dbReference type="SMART" id="SM00116">
    <property type="entry name" value="CBS"/>
    <property type="match status" value="2"/>
</dbReference>
<dbReference type="Gene3D" id="3.20.20.70">
    <property type="entry name" value="Aldolase class I"/>
    <property type="match status" value="1"/>
</dbReference>
<evidence type="ECO:0000256" key="10">
    <source>
        <dbReference type="ARBA" id="ARBA00023027"/>
    </source>
</evidence>
<evidence type="ECO:0000256" key="7">
    <source>
        <dbReference type="ARBA" id="ARBA00022755"/>
    </source>
</evidence>
<dbReference type="STRING" id="760142.Hipma_0926"/>
<feature type="binding site" evidence="13">
    <location>
        <begin position="359"/>
        <end position="360"/>
    </location>
    <ligand>
        <name>IMP</name>
        <dbReference type="ChEBI" id="CHEBI:58053"/>
    </ligand>
</feature>
<dbReference type="PROSITE" id="PS00487">
    <property type="entry name" value="IMP_DH_GMP_RED"/>
    <property type="match status" value="1"/>
</dbReference>
<evidence type="ECO:0000256" key="3">
    <source>
        <dbReference type="ARBA" id="ARBA00011881"/>
    </source>
</evidence>
<gene>
    <name evidence="13" type="primary">guaB</name>
    <name evidence="21" type="ordered locus">Hipma_0926</name>
</gene>
<evidence type="ECO:0000256" key="15">
    <source>
        <dbReference type="PIRSR" id="PIRSR000130-3"/>
    </source>
</evidence>
<comment type="caution">
    <text evidence="13">Lacks conserved residue(s) required for the propagation of feature annotation.</text>
</comment>
<evidence type="ECO:0000256" key="13">
    <source>
        <dbReference type="HAMAP-Rule" id="MF_01964"/>
    </source>
</evidence>
<feature type="active site" description="Proton acceptor" evidence="13 14">
    <location>
        <position position="399"/>
    </location>
</feature>
<comment type="cofactor">
    <cofactor evidence="1 13">
        <name>K(+)</name>
        <dbReference type="ChEBI" id="CHEBI:29103"/>
    </cofactor>
</comment>
<comment type="similarity">
    <text evidence="2 13 18">Belongs to the IMPDH/GMPR family.</text>
</comment>
<dbReference type="CDD" id="cd04601">
    <property type="entry name" value="CBS_pair_IMPDH"/>
    <property type="match status" value="1"/>
</dbReference>
<evidence type="ECO:0000256" key="11">
    <source>
        <dbReference type="ARBA" id="ARBA00023122"/>
    </source>
</evidence>
<evidence type="ECO:0000256" key="18">
    <source>
        <dbReference type="RuleBase" id="RU003927"/>
    </source>
</evidence>
<dbReference type="HOGENOM" id="CLU_022552_2_1_7"/>
<keyword evidence="6 13" id="KW-0332">GMP biosynthesis</keyword>
<feature type="binding site" evidence="13">
    <location>
        <position position="468"/>
    </location>
    <ligand>
        <name>K(+)</name>
        <dbReference type="ChEBI" id="CHEBI:29103"/>
        <note>ligand shared between two tetrameric partners</note>
    </ligand>
</feature>
<evidence type="ECO:0000256" key="17">
    <source>
        <dbReference type="PROSITE-ProRule" id="PRU00703"/>
    </source>
</evidence>
<keyword evidence="9 13" id="KW-0560">Oxidoreductase</keyword>
<dbReference type="SMART" id="SM01240">
    <property type="entry name" value="IMPDH"/>
    <property type="match status" value="1"/>
</dbReference>
<feature type="domain" description="CBS" evidence="20">
    <location>
        <begin position="153"/>
        <end position="210"/>
    </location>
</feature>
<evidence type="ECO:0000256" key="8">
    <source>
        <dbReference type="ARBA" id="ARBA00022958"/>
    </source>
</evidence>
<feature type="binding site" evidence="13">
    <location>
        <position position="413"/>
    </location>
    <ligand>
        <name>IMP</name>
        <dbReference type="ChEBI" id="CHEBI:58053"/>
    </ligand>
</feature>
<dbReference type="KEGG" id="hmr:Hipma_0926"/>
<dbReference type="InterPro" id="IPR015875">
    <property type="entry name" value="IMP_DH/GMP_Rdtase_CS"/>
</dbReference>
<evidence type="ECO:0000256" key="5">
    <source>
        <dbReference type="ARBA" id="ARBA00022737"/>
    </source>
</evidence>
<dbReference type="GO" id="GO:0006177">
    <property type="term" value="P:GMP biosynthetic process"/>
    <property type="evidence" value="ECO:0007669"/>
    <property type="project" value="UniProtKB-UniRule"/>
</dbReference>
<keyword evidence="4 13" id="KW-0479">Metal-binding</keyword>
<evidence type="ECO:0000256" key="16">
    <source>
        <dbReference type="PIRSR" id="PIRSR000130-4"/>
    </source>
</evidence>
<evidence type="ECO:0000256" key="2">
    <source>
        <dbReference type="ARBA" id="ARBA00005502"/>
    </source>
</evidence>
<dbReference type="AlphaFoldDB" id="F2LVW1"/>
<dbReference type="InterPro" id="IPR000644">
    <property type="entry name" value="CBS_dom"/>
</dbReference>
<evidence type="ECO:0000313" key="21">
    <source>
        <dbReference type="EMBL" id="AEA33895.1"/>
    </source>
</evidence>
<comment type="function">
    <text evidence="13">Catalyzes the conversion of inosine 5'-phosphate (IMP) to xanthosine 5'-phosphate (XMP), the first committed and rate-limiting step in the de novo synthesis of guanine nucleotides, and therefore plays an important role in the regulation of cell growth.</text>
</comment>
<sequence>MRLKSGYGLTFDDVLLLPNKSEILPKDVDVSASLTERLILKTPIISAAMDTVTEYRMAIAMARHGGLGIIHKNMPIEEQVKQIRRVKKSESGMIIDPITIRPEASINEALSLMKQFHISGIPVTLEDGTLVGIITNRDVQFEKDYTKPVKDVMTKDNLITAKEGITLHEAEEYLKQFKVEKLPIVDKNFKIKGLITIKDIRKKKEYPKASKDIHGRLMVGAAVGAKDGFERAKELIEAGADVIVVDSAHGHSVYVLNTVERIKSAFPNVVVIGGNVATKEGTKDLINAGADIVKIGIGPGSICTTRVVAGVGVPQITAISECSEEAALNDKKIIADGGIKFSGDIVKALAAGAAAVMIGNLLAGTEESPGESVIYQGRKYKIYRGMGSIEAMKKGSKDRYFQDEVEPEKLVPEGVEGRVPYKGEVGDVLYQLIGGLKSGMGYLGAKTIEELQKKATFIQITDASLKESHVHDIVMTKEPPNYNV</sequence>
<evidence type="ECO:0000313" key="22">
    <source>
        <dbReference type="Proteomes" id="UP000008139"/>
    </source>
</evidence>
<dbReference type="EMBL" id="CP002606">
    <property type="protein sequence ID" value="AEA33895.1"/>
    <property type="molecule type" value="Genomic_DNA"/>
</dbReference>
<dbReference type="PANTHER" id="PTHR11911:SF111">
    <property type="entry name" value="INOSINE-5'-MONOPHOSPHATE DEHYDROGENASE"/>
    <property type="match status" value="1"/>
</dbReference>
<protein>
    <recommendedName>
        <fullName evidence="13 19">Inosine-5'-monophosphate dehydrogenase</fullName>
        <shortName evidence="13">IMP dehydrogenase</shortName>
        <shortName evidence="13">IMPD</shortName>
        <shortName evidence="13">IMPDH</shortName>
        <ecNumber evidence="13 19">1.1.1.205</ecNumber>
    </recommendedName>
</protein>
<dbReference type="eggNOG" id="COG0516">
    <property type="taxonomic scope" value="Bacteria"/>
</dbReference>
<evidence type="ECO:0000256" key="4">
    <source>
        <dbReference type="ARBA" id="ARBA00022723"/>
    </source>
</evidence>
<feature type="active site" description="Thioimidate intermediate" evidence="13 14">
    <location>
        <position position="303"/>
    </location>
</feature>
<evidence type="ECO:0000256" key="1">
    <source>
        <dbReference type="ARBA" id="ARBA00001958"/>
    </source>
</evidence>
<feature type="binding site" evidence="13">
    <location>
        <position position="301"/>
    </location>
    <ligand>
        <name>IMP</name>
        <dbReference type="ChEBI" id="CHEBI:58053"/>
    </ligand>
</feature>
<dbReference type="CDD" id="cd00381">
    <property type="entry name" value="IMPDH"/>
    <property type="match status" value="1"/>
</dbReference>
<dbReference type="Proteomes" id="UP000008139">
    <property type="component" value="Chromosome"/>
</dbReference>
<dbReference type="InterPro" id="IPR005990">
    <property type="entry name" value="IMP_DH"/>
</dbReference>
<dbReference type="Pfam" id="PF00571">
    <property type="entry name" value="CBS"/>
    <property type="match status" value="2"/>
</dbReference>
<comment type="activity regulation">
    <text evidence="13">Mycophenolic acid (MPA) is a non-competitive inhibitor that prevents formation of the closed enzyme conformation by binding to the same site as the amobile flap. In contrast, mizoribine monophosphate (MZP) is a competitive inhibitor that induces the closed conformation. MPA is a potent inhibitor of mammalian IMPDHs but a poor inhibitor of the bacterial enzymes. MZP is a more potent inhibitor of bacterial IMPDH.</text>
</comment>
<comment type="pathway">
    <text evidence="13 19">Purine metabolism; XMP biosynthesis via de novo pathway; XMP from IMP: step 1/1.</text>
</comment>
<dbReference type="GO" id="GO:0000166">
    <property type="term" value="F:nucleotide binding"/>
    <property type="evidence" value="ECO:0007669"/>
    <property type="project" value="UniProtKB-UniRule"/>
</dbReference>
<keyword evidence="8 13" id="KW-0630">Potassium</keyword>
<feature type="binding site" evidence="13 15">
    <location>
        <begin position="296"/>
        <end position="298"/>
    </location>
    <ligand>
        <name>NAD(+)</name>
        <dbReference type="ChEBI" id="CHEBI:57540"/>
    </ligand>
</feature>
<feature type="binding site" evidence="13">
    <location>
        <position position="467"/>
    </location>
    <ligand>
        <name>K(+)</name>
        <dbReference type="ChEBI" id="CHEBI:29103"/>
        <note>ligand shared between two tetrameric partners</note>
    </ligand>
</feature>
<comment type="catalytic activity">
    <reaction evidence="12 13 19">
        <text>IMP + NAD(+) + H2O = XMP + NADH + H(+)</text>
        <dbReference type="Rhea" id="RHEA:11708"/>
        <dbReference type="ChEBI" id="CHEBI:15377"/>
        <dbReference type="ChEBI" id="CHEBI:15378"/>
        <dbReference type="ChEBI" id="CHEBI:57464"/>
        <dbReference type="ChEBI" id="CHEBI:57540"/>
        <dbReference type="ChEBI" id="CHEBI:57945"/>
        <dbReference type="ChEBI" id="CHEBI:58053"/>
        <dbReference type="EC" id="1.1.1.205"/>
    </reaction>
</comment>
<feature type="binding site" description="in other chain" evidence="13 16">
    <location>
        <position position="298"/>
    </location>
    <ligand>
        <name>K(+)</name>
        <dbReference type="ChEBI" id="CHEBI:29103"/>
        <note>ligand shared between two tetrameric partners</note>
    </ligand>
</feature>
<dbReference type="OrthoDB" id="9805398at2"/>
<dbReference type="FunFam" id="3.20.20.70:FF:000003">
    <property type="entry name" value="GMP reductase"/>
    <property type="match status" value="1"/>
</dbReference>
<dbReference type="PROSITE" id="PS51371">
    <property type="entry name" value="CBS"/>
    <property type="match status" value="2"/>
</dbReference>
<dbReference type="NCBIfam" id="TIGR01302">
    <property type="entry name" value="IMP_dehydrog"/>
    <property type="match status" value="1"/>
</dbReference>
<dbReference type="EC" id="1.1.1.205" evidence="13 19"/>
<keyword evidence="22" id="KW-1185">Reference proteome</keyword>
<dbReference type="SUPFAM" id="SSF51412">
    <property type="entry name" value="Inosine monophosphate dehydrogenase (IMPDH)"/>
    <property type="match status" value="1"/>
</dbReference>
<feature type="binding site" description="in other chain" evidence="13 16">
    <location>
        <position position="303"/>
    </location>
    <ligand>
        <name>K(+)</name>
        <dbReference type="ChEBI" id="CHEBI:29103"/>
        <note>ligand shared between two tetrameric partners</note>
    </ligand>
</feature>
<keyword evidence="5" id="KW-0677">Repeat</keyword>
<feature type="binding site" evidence="15">
    <location>
        <begin position="246"/>
        <end position="248"/>
    </location>
    <ligand>
        <name>NAD(+)</name>
        <dbReference type="ChEBI" id="CHEBI:57540"/>
    </ligand>
</feature>
<dbReference type="InterPro" id="IPR013785">
    <property type="entry name" value="Aldolase_TIM"/>
</dbReference>
<dbReference type="InterPro" id="IPR046342">
    <property type="entry name" value="CBS_dom_sf"/>
</dbReference>
<reference evidence="22" key="2">
    <citation type="submission" date="2011-03" db="EMBL/GenBank/DDBJ databases">
        <title>The complete genome of Hippea maritima DSM 10411.</title>
        <authorList>
            <consortium name="US DOE Joint Genome Institute (JGI-PGF)"/>
            <person name="Lucas S."/>
            <person name="Copeland A."/>
            <person name="Lapidus A."/>
            <person name="Bruce D."/>
            <person name="Goodwin L."/>
            <person name="Pitluck S."/>
            <person name="Peters L."/>
            <person name="Kyrpides N."/>
            <person name="Mavromatis K."/>
            <person name="Pagani I."/>
            <person name="Ivanova N."/>
            <person name="Mikhailova N."/>
            <person name="Lu M."/>
            <person name="Detter J.C."/>
            <person name="Tapia R."/>
            <person name="Han C."/>
            <person name="Land M."/>
            <person name="Hauser L."/>
            <person name="Markowitz V."/>
            <person name="Cheng J.-F."/>
            <person name="Hugenholtz P."/>
            <person name="Woyke T."/>
            <person name="Wu D."/>
            <person name="Spring S."/>
            <person name="Schroeder M."/>
            <person name="Brambilla E."/>
            <person name="Klenk H.-P."/>
            <person name="Eisen J.A."/>
        </authorList>
    </citation>
    <scope>NUCLEOTIDE SEQUENCE [LARGE SCALE GENOMIC DNA]</scope>
    <source>
        <strain evidence="22">ATCC 700847 / DSM 10411 / MH2</strain>
    </source>
</reference>
<feature type="binding site" evidence="13">
    <location>
        <position position="246"/>
    </location>
    <ligand>
        <name>NAD(+)</name>
        <dbReference type="ChEBI" id="CHEBI:57540"/>
    </ligand>
</feature>
<reference evidence="21 22" key="1">
    <citation type="journal article" date="2011" name="Stand. Genomic Sci.">
        <title>Complete genome sequence of the thermophilic sulfur-reducer Hippea maritima type strain (MH(2)).</title>
        <authorList>
            <person name="Huntemann M."/>
            <person name="Lu M."/>
            <person name="Nolan M."/>
            <person name="Lapidus A."/>
            <person name="Lucas S."/>
            <person name="Hammon N."/>
            <person name="Deshpande S."/>
            <person name="Cheng J.F."/>
            <person name="Tapia R."/>
            <person name="Han C."/>
            <person name="Goodwin L."/>
            <person name="Pitluck S."/>
            <person name="Liolios K."/>
            <person name="Pagani I."/>
            <person name="Ivanova N."/>
            <person name="Ovchinikova G."/>
            <person name="Pati A."/>
            <person name="Chen A."/>
            <person name="Palaniappan K."/>
            <person name="Land M."/>
            <person name="Hauser L."/>
            <person name="Jeffries C.D."/>
            <person name="Detter J.C."/>
            <person name="Brambilla E.M."/>
            <person name="Rohde M."/>
            <person name="Spring S."/>
            <person name="Goker M."/>
            <person name="Woyke T."/>
            <person name="Bristow J."/>
            <person name="Eisen J.A."/>
            <person name="Markowitz V."/>
            <person name="Hugenholtz P."/>
            <person name="Kyrpides N.C."/>
            <person name="Klenk H.P."/>
            <person name="Mavromatis K."/>
        </authorList>
    </citation>
    <scope>NUCLEOTIDE SEQUENCE [LARGE SCALE GENOMIC DNA]</scope>
    <source>
        <strain evidence="22">ATCC 700847 / DSM 10411 / MH2</strain>
    </source>
</reference>
<evidence type="ECO:0000259" key="20">
    <source>
        <dbReference type="PROSITE" id="PS51371"/>
    </source>
</evidence>
<dbReference type="HAMAP" id="MF_01964">
    <property type="entry name" value="IMPDH"/>
    <property type="match status" value="1"/>
</dbReference>
<feature type="binding site" evidence="13">
    <location>
        <begin position="383"/>
        <end position="387"/>
    </location>
    <ligand>
        <name>IMP</name>
        <dbReference type="ChEBI" id="CHEBI:58053"/>
    </ligand>
</feature>
<organism evidence="21 22">
    <name type="scientific">Hippea maritima (strain ATCC 700847 / DSM 10411 / MH2)</name>
    <dbReference type="NCBI Taxonomy" id="760142"/>
    <lineage>
        <taxon>Bacteria</taxon>
        <taxon>Pseudomonadati</taxon>
        <taxon>Campylobacterota</taxon>
        <taxon>Desulfurellia</taxon>
        <taxon>Desulfurellales</taxon>
        <taxon>Hippeaceae</taxon>
        <taxon>Hippea</taxon>
    </lineage>
</organism>
<dbReference type="GO" id="GO:0003938">
    <property type="term" value="F:IMP dehydrogenase activity"/>
    <property type="evidence" value="ECO:0007669"/>
    <property type="project" value="UniProtKB-UniRule"/>
</dbReference>
<dbReference type="PIRSF" id="PIRSF000130">
    <property type="entry name" value="IMPDH"/>
    <property type="match status" value="1"/>
</dbReference>
<evidence type="ECO:0000256" key="6">
    <source>
        <dbReference type="ARBA" id="ARBA00022749"/>
    </source>
</evidence>
<feature type="binding site" description="in other chain" evidence="13 16">
    <location>
        <position position="300"/>
    </location>
    <ligand>
        <name>K(+)</name>
        <dbReference type="ChEBI" id="CHEBI:29103"/>
        <note>ligand shared between two tetrameric partners</note>
    </ligand>
</feature>
<feature type="binding site" evidence="13">
    <location>
        <position position="469"/>
    </location>
    <ligand>
        <name>K(+)</name>
        <dbReference type="ChEBI" id="CHEBI:29103"/>
        <note>ligand shared between two tetrameric partners</note>
    </ligand>
</feature>
<dbReference type="UniPathway" id="UPA00601">
    <property type="reaction ID" value="UER00295"/>
</dbReference>
<feature type="domain" description="CBS" evidence="20">
    <location>
        <begin position="93"/>
        <end position="152"/>
    </location>
</feature>
<accession>F2LVW1</accession>
<proteinExistence type="inferred from homology"/>
<dbReference type="InParanoid" id="F2LVW1"/>
<keyword evidence="11 17" id="KW-0129">CBS domain</keyword>
<evidence type="ECO:0000256" key="12">
    <source>
        <dbReference type="ARBA" id="ARBA00048028"/>
    </source>
</evidence>
<dbReference type="RefSeq" id="WP_013681936.1">
    <property type="nucleotide sequence ID" value="NC_015318.1"/>
</dbReference>
<dbReference type="SUPFAM" id="SSF54631">
    <property type="entry name" value="CBS-domain pair"/>
    <property type="match status" value="1"/>
</dbReference>
<dbReference type="InterPro" id="IPR001093">
    <property type="entry name" value="IMP_DH_GMPRt"/>
</dbReference>
<evidence type="ECO:0000256" key="14">
    <source>
        <dbReference type="PIRSR" id="PIRSR000130-1"/>
    </source>
</evidence>
<comment type="subunit">
    <text evidence="3 13">Homotetramer.</text>
</comment>
<keyword evidence="7 13" id="KW-0658">Purine biosynthesis</keyword>
<dbReference type="FunCoup" id="F2LVW1">
    <property type="interactions" value="326"/>
</dbReference>
<dbReference type="GO" id="GO:0006183">
    <property type="term" value="P:GTP biosynthetic process"/>
    <property type="evidence" value="ECO:0007669"/>
    <property type="project" value="TreeGrafter"/>
</dbReference>
<name>F2LVW1_HIPMA</name>